<dbReference type="InterPro" id="IPR052653">
    <property type="entry name" value="ARF-binding"/>
</dbReference>
<evidence type="ECO:0000256" key="2">
    <source>
        <dbReference type="ARBA" id="ARBA00022448"/>
    </source>
</evidence>
<dbReference type="GO" id="GO:0006896">
    <property type="term" value="P:Golgi to vacuole transport"/>
    <property type="evidence" value="ECO:0007669"/>
    <property type="project" value="TreeGrafter"/>
</dbReference>
<dbReference type="PANTHER" id="PTHR47180:SF1">
    <property type="entry name" value="ADP-RIBOSYLATION FACTOR-BINDING PROTEIN GGA1-RELATED"/>
    <property type="match status" value="1"/>
</dbReference>
<name>A0AAD5X108_9FUNG</name>
<keyword evidence="4" id="KW-0333">Golgi apparatus</keyword>
<dbReference type="GO" id="GO:0005802">
    <property type="term" value="C:trans-Golgi network"/>
    <property type="evidence" value="ECO:0007669"/>
    <property type="project" value="TreeGrafter"/>
</dbReference>
<dbReference type="Pfam" id="PF02883">
    <property type="entry name" value="Alpha_adaptinC2"/>
    <property type="match status" value="1"/>
</dbReference>
<dbReference type="SUPFAM" id="SSF89009">
    <property type="entry name" value="GAT-like domain"/>
    <property type="match status" value="1"/>
</dbReference>
<evidence type="ECO:0000256" key="1">
    <source>
        <dbReference type="ARBA" id="ARBA00004555"/>
    </source>
</evidence>
<dbReference type="SMART" id="SM00809">
    <property type="entry name" value="Alpha_adaptinC2"/>
    <property type="match status" value="1"/>
</dbReference>
<feature type="region of interest" description="Disordered" evidence="5">
    <location>
        <begin position="273"/>
        <end position="369"/>
    </location>
</feature>
<dbReference type="EMBL" id="JADGJD010001204">
    <property type="protein sequence ID" value="KAJ3045977.1"/>
    <property type="molecule type" value="Genomic_DNA"/>
</dbReference>
<evidence type="ECO:0000256" key="3">
    <source>
        <dbReference type="ARBA" id="ARBA00022927"/>
    </source>
</evidence>
<accession>A0AAD5X108</accession>
<gene>
    <name evidence="8" type="ORF">HK097_001079</name>
</gene>
<evidence type="ECO:0000313" key="9">
    <source>
        <dbReference type="Proteomes" id="UP001212841"/>
    </source>
</evidence>
<dbReference type="GO" id="GO:0043130">
    <property type="term" value="F:ubiquitin binding"/>
    <property type="evidence" value="ECO:0007669"/>
    <property type="project" value="InterPro"/>
</dbReference>
<comment type="caution">
    <text evidence="8">The sequence shown here is derived from an EMBL/GenBank/DDBJ whole genome shotgun (WGS) entry which is preliminary data.</text>
</comment>
<dbReference type="PANTHER" id="PTHR47180">
    <property type="entry name" value="ADP-RIBOSYLATION FACTOR-BINDING PROTEIN GGA1-RELATED"/>
    <property type="match status" value="1"/>
</dbReference>
<comment type="subcellular location">
    <subcellularLocation>
        <location evidence="1">Golgi apparatus</location>
    </subcellularLocation>
</comment>
<dbReference type="Gene3D" id="2.60.40.1230">
    <property type="match status" value="1"/>
</dbReference>
<dbReference type="PROSITE" id="PS50180">
    <property type="entry name" value="GAE"/>
    <property type="match status" value="1"/>
</dbReference>
<sequence>MQGLKTEEELEAEDKIAQGAKLQELLRLGTPAALEQANDLMKIMSGYDIERRPDYKKEVETEIDRIEQRIILLNDMLNQKRPDDRWQRDSTVEELYGSAKTAQPRIQKLIGDGDDDERVARLLELNDLINMVIQKYEEFKSGKPITQTNIDAGRTNAPPKELSEPAKAGPISLIDLDDWSAPPAPSPSSGASPSSGTSGPSPATANLPANSGGLGGLLDDLSSLNFTSNASGPSNTQSFAPPGYTPGAATLGGGLGGGFAAFGAPSAFAGASGFGQPGTPTGQASPLGSATPKPFAQPAFHGLVSFGSSSPAATPPRGATPQPQPHANAFFPNTNQQQKPSAAPAGGDVLDVFGGPGGSTTHSAPASAPREVKVFDKNGLQIKFRLTTEAAGWKVEAIFINVTPVPFTDLNFQLAVPKAMNLTMEQLSGTVVEPLNQKQVKQTMRIGNPAKEPLRIRFKVGYAVNGAEVSEQGEISD</sequence>
<proteinExistence type="predicted"/>
<dbReference type="InterPro" id="IPR013041">
    <property type="entry name" value="Clathrin_app_Ig-like_sf"/>
</dbReference>
<keyword evidence="3" id="KW-0653">Protein transport</keyword>
<feature type="region of interest" description="Disordered" evidence="5">
    <location>
        <begin position="146"/>
        <end position="214"/>
    </location>
</feature>
<dbReference type="PROSITE" id="PS50909">
    <property type="entry name" value="GAT"/>
    <property type="match status" value="1"/>
</dbReference>
<reference evidence="8" key="1">
    <citation type="submission" date="2020-05" db="EMBL/GenBank/DDBJ databases">
        <title>Phylogenomic resolution of chytrid fungi.</title>
        <authorList>
            <person name="Stajich J.E."/>
            <person name="Amses K."/>
            <person name="Simmons R."/>
            <person name="Seto K."/>
            <person name="Myers J."/>
            <person name="Bonds A."/>
            <person name="Quandt C.A."/>
            <person name="Barry K."/>
            <person name="Liu P."/>
            <person name="Grigoriev I."/>
            <person name="Longcore J.E."/>
            <person name="James T.Y."/>
        </authorList>
    </citation>
    <scope>NUCLEOTIDE SEQUENCE</scope>
    <source>
        <strain evidence="8">JEL0318</strain>
    </source>
</reference>
<feature type="compositionally biased region" description="Low complexity" evidence="5">
    <location>
        <begin position="187"/>
        <end position="205"/>
    </location>
</feature>
<evidence type="ECO:0000256" key="5">
    <source>
        <dbReference type="SAM" id="MobiDB-lite"/>
    </source>
</evidence>
<keyword evidence="2" id="KW-0813">Transport</keyword>
<evidence type="ECO:0000259" key="7">
    <source>
        <dbReference type="PROSITE" id="PS50909"/>
    </source>
</evidence>
<dbReference type="InterPro" id="IPR008152">
    <property type="entry name" value="Clathrin_a/b/g-adaptin_app_Ig"/>
</dbReference>
<dbReference type="AlphaFoldDB" id="A0AAD5X108"/>
<feature type="domain" description="GAT" evidence="7">
    <location>
        <begin position="15"/>
        <end position="141"/>
    </location>
</feature>
<dbReference type="Gene3D" id="1.20.58.160">
    <property type="match status" value="1"/>
</dbReference>
<dbReference type="GO" id="GO:0035091">
    <property type="term" value="F:phosphatidylinositol binding"/>
    <property type="evidence" value="ECO:0007669"/>
    <property type="project" value="InterPro"/>
</dbReference>
<organism evidence="8 9">
    <name type="scientific">Rhizophlyctis rosea</name>
    <dbReference type="NCBI Taxonomy" id="64517"/>
    <lineage>
        <taxon>Eukaryota</taxon>
        <taxon>Fungi</taxon>
        <taxon>Fungi incertae sedis</taxon>
        <taxon>Chytridiomycota</taxon>
        <taxon>Chytridiomycota incertae sedis</taxon>
        <taxon>Chytridiomycetes</taxon>
        <taxon>Rhizophlyctidales</taxon>
        <taxon>Rhizophlyctidaceae</taxon>
        <taxon>Rhizophlyctis</taxon>
    </lineage>
</organism>
<evidence type="ECO:0000256" key="4">
    <source>
        <dbReference type="ARBA" id="ARBA00023034"/>
    </source>
</evidence>
<evidence type="ECO:0000259" key="6">
    <source>
        <dbReference type="PROSITE" id="PS50180"/>
    </source>
</evidence>
<evidence type="ECO:0000313" key="8">
    <source>
        <dbReference type="EMBL" id="KAJ3045977.1"/>
    </source>
</evidence>
<protein>
    <submittedName>
        <fullName evidence="8">Uncharacterized protein</fullName>
    </submittedName>
</protein>
<dbReference type="CDD" id="cd14235">
    <property type="entry name" value="GAT_GGA_fungi"/>
    <property type="match status" value="1"/>
</dbReference>
<feature type="domain" description="GAE" evidence="6">
    <location>
        <begin position="367"/>
        <end position="477"/>
    </location>
</feature>
<feature type="compositionally biased region" description="Polar residues" evidence="5">
    <location>
        <begin position="331"/>
        <end position="340"/>
    </location>
</feature>
<dbReference type="GO" id="GO:0005829">
    <property type="term" value="C:cytosol"/>
    <property type="evidence" value="ECO:0007669"/>
    <property type="project" value="GOC"/>
</dbReference>
<feature type="compositionally biased region" description="Polar residues" evidence="5">
    <location>
        <begin position="279"/>
        <end position="288"/>
    </location>
</feature>
<dbReference type="InterPro" id="IPR038425">
    <property type="entry name" value="GAT_sf"/>
</dbReference>
<dbReference type="SUPFAM" id="SSF49348">
    <property type="entry name" value="Clathrin adaptor appendage domain"/>
    <property type="match status" value="1"/>
</dbReference>
<dbReference type="GO" id="GO:0043328">
    <property type="term" value="P:protein transport to vacuole involved in ubiquitin-dependent protein catabolic process via the multivesicular body sorting pathway"/>
    <property type="evidence" value="ECO:0007669"/>
    <property type="project" value="TreeGrafter"/>
</dbReference>
<dbReference type="Pfam" id="PF03127">
    <property type="entry name" value="GAT"/>
    <property type="match status" value="1"/>
</dbReference>
<dbReference type="Proteomes" id="UP001212841">
    <property type="component" value="Unassembled WGS sequence"/>
</dbReference>
<keyword evidence="9" id="KW-1185">Reference proteome</keyword>
<dbReference type="InterPro" id="IPR008153">
    <property type="entry name" value="GAE_dom"/>
</dbReference>
<dbReference type="InterPro" id="IPR004152">
    <property type="entry name" value="GAT_dom"/>
</dbReference>
<dbReference type="GO" id="GO:0006895">
    <property type="term" value="P:Golgi to endosome transport"/>
    <property type="evidence" value="ECO:0007669"/>
    <property type="project" value="TreeGrafter"/>
</dbReference>